<evidence type="ECO:0000256" key="5">
    <source>
        <dbReference type="SAM" id="MobiDB-lite"/>
    </source>
</evidence>
<dbReference type="GO" id="GO:0008270">
    <property type="term" value="F:zinc ion binding"/>
    <property type="evidence" value="ECO:0007669"/>
    <property type="project" value="UniProtKB-KW"/>
</dbReference>
<dbReference type="Pfam" id="PF00641">
    <property type="entry name" value="Zn_ribbon_RanBP"/>
    <property type="match status" value="2"/>
</dbReference>
<dbReference type="PROSITE" id="PS01358">
    <property type="entry name" value="ZF_RANBP2_1"/>
    <property type="match status" value="2"/>
</dbReference>
<dbReference type="GO" id="GO:0003729">
    <property type="term" value="F:mRNA binding"/>
    <property type="evidence" value="ECO:0007669"/>
    <property type="project" value="TreeGrafter"/>
</dbReference>
<keyword evidence="3" id="KW-0862">Zinc</keyword>
<dbReference type="PANTHER" id="PTHR23111:SF30">
    <property type="entry name" value="ZINC FINGER PROTEIN VAR3, CHLOROPLASTIC"/>
    <property type="match status" value="1"/>
</dbReference>
<name>A0A6V7PFM3_ANACO</name>
<feature type="domain" description="RanBP2-type" evidence="6">
    <location>
        <begin position="288"/>
        <end position="317"/>
    </location>
</feature>
<dbReference type="SUPFAM" id="SSF90209">
    <property type="entry name" value="Ran binding protein zinc finger-like"/>
    <property type="match status" value="1"/>
</dbReference>
<dbReference type="PANTHER" id="PTHR23111">
    <property type="entry name" value="ZINC FINGER PROTEIN"/>
    <property type="match status" value="1"/>
</dbReference>
<organism evidence="7">
    <name type="scientific">Ananas comosus var. bracteatus</name>
    <name type="common">red pineapple</name>
    <dbReference type="NCBI Taxonomy" id="296719"/>
    <lineage>
        <taxon>Eukaryota</taxon>
        <taxon>Viridiplantae</taxon>
        <taxon>Streptophyta</taxon>
        <taxon>Embryophyta</taxon>
        <taxon>Tracheophyta</taxon>
        <taxon>Spermatophyta</taxon>
        <taxon>Magnoliopsida</taxon>
        <taxon>Liliopsida</taxon>
        <taxon>Poales</taxon>
        <taxon>Bromeliaceae</taxon>
        <taxon>Bromelioideae</taxon>
        <taxon>Ananas</taxon>
    </lineage>
</organism>
<dbReference type="SMART" id="SM00547">
    <property type="entry name" value="ZnF_RBZ"/>
    <property type="match status" value="2"/>
</dbReference>
<sequence length="380" mass="41854">MGGASKFLMLLSTPFPLMYPRPSALRLASLSAAPGLGLARAAASSPPPPPPPRTGGRTRPWPEWTRLVEHLAAGGYADRLGAVSSVAIGGSFGGGDDDSFFDREGLTEEFIKTAGTCLSFARDRPELLRMLSKKDIEVIVENGSPLLFRNGDNSIRRMRSFLNGSESNVLESERAKTVDIIRYLLSYVFNPDGTVDASNSKAKELTEASVRNLFAELVSVSGTVRATSILESTRQPSLQQHEQLSRPPGQNIEMKRGDWICPTCSFMNFARNMRCLECNEVRPKRVLTGGEWECPQCDFFNYGRNMSCLRCDCKRPGELPVNPLAQVAVQYLTEPQVLNRSLMGAMFNSEIIQASVAPRVEHNLDDLVGLVLINRQSVRL</sequence>
<dbReference type="AlphaFoldDB" id="A0A6V7PFM3"/>
<evidence type="ECO:0000313" key="7">
    <source>
        <dbReference type="EMBL" id="CAD1829504.1"/>
    </source>
</evidence>
<dbReference type="EMBL" id="LR862130">
    <property type="protein sequence ID" value="CAD1829504.1"/>
    <property type="molecule type" value="Genomic_DNA"/>
</dbReference>
<dbReference type="PROSITE" id="PS50199">
    <property type="entry name" value="ZF_RANBP2_2"/>
    <property type="match status" value="2"/>
</dbReference>
<evidence type="ECO:0000256" key="3">
    <source>
        <dbReference type="ARBA" id="ARBA00022833"/>
    </source>
</evidence>
<reference evidence="7" key="1">
    <citation type="submission" date="2020-07" db="EMBL/GenBank/DDBJ databases">
        <authorList>
            <person name="Lin J."/>
        </authorList>
    </citation>
    <scope>NUCLEOTIDE SEQUENCE</scope>
</reference>
<dbReference type="GO" id="GO:0005737">
    <property type="term" value="C:cytoplasm"/>
    <property type="evidence" value="ECO:0007669"/>
    <property type="project" value="TreeGrafter"/>
</dbReference>
<dbReference type="InterPro" id="IPR036443">
    <property type="entry name" value="Znf_RanBP2_sf"/>
</dbReference>
<evidence type="ECO:0000256" key="1">
    <source>
        <dbReference type="ARBA" id="ARBA00022723"/>
    </source>
</evidence>
<proteinExistence type="predicted"/>
<gene>
    <name evidence="7" type="ORF">CB5_LOCUS12715</name>
</gene>
<protein>
    <recommendedName>
        <fullName evidence="6">RanBP2-type domain-containing protein</fullName>
    </recommendedName>
</protein>
<evidence type="ECO:0000256" key="2">
    <source>
        <dbReference type="ARBA" id="ARBA00022771"/>
    </source>
</evidence>
<dbReference type="InterPro" id="IPR001876">
    <property type="entry name" value="Znf_RanBP2"/>
</dbReference>
<keyword evidence="2 4" id="KW-0863">Zinc-finger</keyword>
<keyword evidence="1" id="KW-0479">Metal-binding</keyword>
<accession>A0A6V7PFM3</accession>
<feature type="domain" description="RanBP2-type" evidence="6">
    <location>
        <begin position="255"/>
        <end position="284"/>
    </location>
</feature>
<dbReference type="Gene3D" id="4.10.1060.10">
    <property type="entry name" value="Zinc finger, RanBP2-type"/>
    <property type="match status" value="2"/>
</dbReference>
<evidence type="ECO:0000259" key="6">
    <source>
        <dbReference type="PROSITE" id="PS50199"/>
    </source>
</evidence>
<feature type="region of interest" description="Disordered" evidence="5">
    <location>
        <begin position="39"/>
        <end position="60"/>
    </location>
</feature>
<evidence type="ECO:0000256" key="4">
    <source>
        <dbReference type="PROSITE-ProRule" id="PRU00322"/>
    </source>
</evidence>